<feature type="compositionally biased region" description="Basic and acidic residues" evidence="3">
    <location>
        <begin position="16"/>
        <end position="34"/>
    </location>
</feature>
<evidence type="ECO:0000256" key="3">
    <source>
        <dbReference type="SAM" id="MobiDB-lite"/>
    </source>
</evidence>
<feature type="coiled-coil region" evidence="2">
    <location>
        <begin position="156"/>
        <end position="249"/>
    </location>
</feature>
<evidence type="ECO:0000313" key="5">
    <source>
        <dbReference type="EMBL" id="NXA12792.1"/>
    </source>
</evidence>
<reference evidence="5 6" key="1">
    <citation type="submission" date="2019-09" db="EMBL/GenBank/DDBJ databases">
        <title>Bird 10,000 Genomes (B10K) Project - Family phase.</title>
        <authorList>
            <person name="Zhang G."/>
        </authorList>
    </citation>
    <scope>NUCLEOTIDE SEQUENCE [LARGE SCALE GENOMIC DNA]</scope>
    <source>
        <strain evidence="5">B10K-DU-030-41</strain>
        <tissue evidence="5">Muscle</tissue>
    </source>
</reference>
<comment type="caution">
    <text evidence="5">The sequence shown here is derived from an EMBL/GenBank/DDBJ whole genome shotgun (WGS) entry which is preliminary data.</text>
</comment>
<accession>A0A7K7TA18</accession>
<evidence type="ECO:0000313" key="6">
    <source>
        <dbReference type="Proteomes" id="UP000589485"/>
    </source>
</evidence>
<keyword evidence="6" id="KW-1185">Reference proteome</keyword>
<dbReference type="PANTHER" id="PTHR14845:SF0">
    <property type="entry name" value="DUF4515 DOMAIN-CONTAINING PROTEIN"/>
    <property type="match status" value="1"/>
</dbReference>
<organism evidence="5 6">
    <name type="scientific">Sapayoa aenigma</name>
    <name type="common">broad-billed sapayoa</name>
    <dbReference type="NCBI Taxonomy" id="239371"/>
    <lineage>
        <taxon>Eukaryota</taxon>
        <taxon>Metazoa</taxon>
        <taxon>Chordata</taxon>
        <taxon>Craniata</taxon>
        <taxon>Vertebrata</taxon>
        <taxon>Euteleostomi</taxon>
        <taxon>Archelosauria</taxon>
        <taxon>Archosauria</taxon>
        <taxon>Dinosauria</taxon>
        <taxon>Saurischia</taxon>
        <taxon>Theropoda</taxon>
        <taxon>Coelurosauria</taxon>
        <taxon>Aves</taxon>
        <taxon>Neognathae</taxon>
        <taxon>Neoaves</taxon>
        <taxon>Telluraves</taxon>
        <taxon>Australaves</taxon>
        <taxon>Passeriformes</taxon>
        <taxon>Tyrannidae</taxon>
        <taxon>Sapayoa</taxon>
    </lineage>
</organism>
<dbReference type="AlphaFoldDB" id="A0A7K7TA18"/>
<dbReference type="EMBL" id="VZSY01000826">
    <property type="protein sequence ID" value="NXA12792.1"/>
    <property type="molecule type" value="Genomic_DNA"/>
</dbReference>
<proteinExistence type="predicted"/>
<evidence type="ECO:0000256" key="2">
    <source>
        <dbReference type="SAM" id="Coils"/>
    </source>
</evidence>
<feature type="non-terminal residue" evidence="5">
    <location>
        <position position="1"/>
    </location>
</feature>
<feature type="domain" description="DUF4515" evidence="4">
    <location>
        <begin position="86"/>
        <end position="273"/>
    </location>
</feature>
<name>A0A7K7TA18_9TYRA</name>
<sequence length="281" mass="32946">MTSKSKGQEDPMAAGKNKEGMRRKDGETFKEISDAEKLPRDRKLFLQEECGILTEHLDTYLGRAEQLLQENKSLEKAAQETREQSQTFLSCGAKLSQERQDLVITLNDRNSRDLAQSRVQREELIPQYAEKEQALTSSLKDTEAKDSLLDTELEELEPYKDVSVQAEQRVKELERELLVTRIRCAEETRNAKRRFLREKADCEREFHQRTQRLTWRAEEVAFQALIQHVEQVKAENRRLRQELLGLIQHSQVLRDTKIRLRDQQEQLLRENQCAQRVTAAR</sequence>
<feature type="coiled-coil region" evidence="2">
    <location>
        <begin position="57"/>
        <end position="84"/>
    </location>
</feature>
<feature type="non-terminal residue" evidence="5">
    <location>
        <position position="281"/>
    </location>
</feature>
<keyword evidence="1 2" id="KW-0175">Coiled coil</keyword>
<feature type="region of interest" description="Disordered" evidence="3">
    <location>
        <begin position="1"/>
        <end position="34"/>
    </location>
</feature>
<dbReference type="Proteomes" id="UP000589485">
    <property type="component" value="Unassembled WGS sequence"/>
</dbReference>
<dbReference type="PANTHER" id="PTHR14845">
    <property type="entry name" value="COILED-COIL DOMAIN-CONTAINING 166"/>
    <property type="match status" value="1"/>
</dbReference>
<evidence type="ECO:0000259" key="4">
    <source>
        <dbReference type="Pfam" id="PF14988"/>
    </source>
</evidence>
<protein>
    <submittedName>
        <fullName evidence="5">CC166 protein</fullName>
    </submittedName>
</protein>
<dbReference type="OrthoDB" id="2129492at2759"/>
<gene>
    <name evidence="5" type="primary">Ccdc166</name>
    <name evidence="5" type="ORF">SAPAEN_R15316</name>
</gene>
<dbReference type="InterPro" id="IPR032777">
    <property type="entry name" value="DUF4515"/>
</dbReference>
<evidence type="ECO:0000256" key="1">
    <source>
        <dbReference type="ARBA" id="ARBA00023054"/>
    </source>
</evidence>
<dbReference type="Pfam" id="PF14988">
    <property type="entry name" value="DUF4515"/>
    <property type="match status" value="1"/>
</dbReference>